<feature type="transmembrane region" description="Helical" evidence="1">
    <location>
        <begin position="20"/>
        <end position="40"/>
    </location>
</feature>
<dbReference type="AlphaFoldDB" id="A0A0G1R7Y0"/>
<keyword evidence="1" id="KW-0472">Membrane</keyword>
<reference evidence="2 3" key="1">
    <citation type="journal article" date="2015" name="Nature">
        <title>rRNA introns, odd ribosomes, and small enigmatic genomes across a large radiation of phyla.</title>
        <authorList>
            <person name="Brown C.T."/>
            <person name="Hug L.A."/>
            <person name="Thomas B.C."/>
            <person name="Sharon I."/>
            <person name="Castelle C.J."/>
            <person name="Singh A."/>
            <person name="Wilkins M.J."/>
            <person name="Williams K.H."/>
            <person name="Banfield J.F."/>
        </authorList>
    </citation>
    <scope>NUCLEOTIDE SEQUENCE [LARGE SCALE GENOMIC DNA]</scope>
</reference>
<evidence type="ECO:0000313" key="3">
    <source>
        <dbReference type="Proteomes" id="UP000034922"/>
    </source>
</evidence>
<dbReference type="Proteomes" id="UP000034922">
    <property type="component" value="Unassembled WGS sequence"/>
</dbReference>
<accession>A0A0G1R7Y0</accession>
<name>A0A0G1R7Y0_9BACT</name>
<evidence type="ECO:0008006" key="4">
    <source>
        <dbReference type="Google" id="ProtNLM"/>
    </source>
</evidence>
<proteinExistence type="predicted"/>
<evidence type="ECO:0000256" key="1">
    <source>
        <dbReference type="SAM" id="Phobius"/>
    </source>
</evidence>
<comment type="caution">
    <text evidence="2">The sequence shown here is derived from an EMBL/GenBank/DDBJ whole genome shotgun (WGS) entry which is preliminary data.</text>
</comment>
<dbReference type="EMBL" id="LCLM01000018">
    <property type="protein sequence ID" value="KKU17020.1"/>
    <property type="molecule type" value="Genomic_DNA"/>
</dbReference>
<dbReference type="Gene3D" id="1.25.40.10">
    <property type="entry name" value="Tetratricopeptide repeat domain"/>
    <property type="match status" value="1"/>
</dbReference>
<dbReference type="InterPro" id="IPR011990">
    <property type="entry name" value="TPR-like_helical_dom_sf"/>
</dbReference>
<sequence length="127" mass="14506">MTKNPAERKKAKRGSLKKQLIFLCSCYAVVLLLFVAGFNLESFLADKRVLGLKTQNRIDEQQLLKEQKLYWEEFLAENPTYLDGWIELANVNLKLGEKEETELSFEKAKAIGPNSSKIKALEDALKN</sequence>
<protein>
    <recommendedName>
        <fullName evidence="4">Tetratricopeptide repeat protein</fullName>
    </recommendedName>
</protein>
<dbReference type="SUPFAM" id="SSF48452">
    <property type="entry name" value="TPR-like"/>
    <property type="match status" value="1"/>
</dbReference>
<keyword evidence="1" id="KW-1133">Transmembrane helix</keyword>
<gene>
    <name evidence="2" type="ORF">UX25_C0018G0001</name>
</gene>
<evidence type="ECO:0000313" key="2">
    <source>
        <dbReference type="EMBL" id="KKU17020.1"/>
    </source>
</evidence>
<organism evidence="2 3">
    <name type="scientific">Candidatus Woesebacteria bacterium GW2011_GWC2_45_9</name>
    <dbReference type="NCBI Taxonomy" id="1618589"/>
    <lineage>
        <taxon>Bacteria</taxon>
        <taxon>Candidatus Woeseibacteriota</taxon>
    </lineage>
</organism>
<keyword evidence="1" id="KW-0812">Transmembrane</keyword>